<gene>
    <name evidence="2" type="ORF">H9865_10960</name>
</gene>
<evidence type="ECO:0000313" key="3">
    <source>
        <dbReference type="Proteomes" id="UP000824193"/>
    </source>
</evidence>
<feature type="transmembrane region" description="Helical" evidence="1">
    <location>
        <begin position="96"/>
        <end position="116"/>
    </location>
</feature>
<keyword evidence="1" id="KW-1133">Transmembrane helix</keyword>
<protein>
    <submittedName>
        <fullName evidence="2">Uncharacterized protein</fullName>
    </submittedName>
</protein>
<reference evidence="2" key="2">
    <citation type="submission" date="2021-04" db="EMBL/GenBank/DDBJ databases">
        <authorList>
            <person name="Gilroy R."/>
        </authorList>
    </citation>
    <scope>NUCLEOTIDE SEQUENCE</scope>
    <source>
        <strain evidence="2">2239</strain>
    </source>
</reference>
<dbReference type="EMBL" id="DXFW01000038">
    <property type="protein sequence ID" value="HIX06595.1"/>
    <property type="molecule type" value="Genomic_DNA"/>
</dbReference>
<keyword evidence="1" id="KW-0812">Transmembrane</keyword>
<comment type="caution">
    <text evidence="2">The sequence shown here is derived from an EMBL/GenBank/DDBJ whole genome shotgun (WGS) entry which is preliminary data.</text>
</comment>
<keyword evidence="1" id="KW-0472">Membrane</keyword>
<feature type="transmembrane region" description="Helical" evidence="1">
    <location>
        <begin position="202"/>
        <end position="221"/>
    </location>
</feature>
<accession>A0A9D2AF48</accession>
<feature type="transmembrane region" description="Helical" evidence="1">
    <location>
        <begin position="149"/>
        <end position="166"/>
    </location>
</feature>
<dbReference type="AlphaFoldDB" id="A0A9D2AF48"/>
<proteinExistence type="predicted"/>
<feature type="transmembrane region" description="Helical" evidence="1">
    <location>
        <begin position="125"/>
        <end position="143"/>
    </location>
</feature>
<feature type="transmembrane region" description="Helical" evidence="1">
    <location>
        <begin position="14"/>
        <end position="36"/>
    </location>
</feature>
<dbReference type="Proteomes" id="UP000824193">
    <property type="component" value="Unassembled WGS sequence"/>
</dbReference>
<reference evidence="2" key="1">
    <citation type="journal article" date="2021" name="PeerJ">
        <title>Extensive microbial diversity within the chicken gut microbiome revealed by metagenomics and culture.</title>
        <authorList>
            <person name="Gilroy R."/>
            <person name="Ravi A."/>
            <person name="Getino M."/>
            <person name="Pursley I."/>
            <person name="Horton D.L."/>
            <person name="Alikhan N.F."/>
            <person name="Baker D."/>
            <person name="Gharbi K."/>
            <person name="Hall N."/>
            <person name="Watson M."/>
            <person name="Adriaenssens E.M."/>
            <person name="Foster-Nyarko E."/>
            <person name="Jarju S."/>
            <person name="Secka A."/>
            <person name="Antonio M."/>
            <person name="Oren A."/>
            <person name="Chaudhuri R.R."/>
            <person name="La Ragione R."/>
            <person name="Hildebrand F."/>
            <person name="Pallen M.J."/>
        </authorList>
    </citation>
    <scope>NUCLEOTIDE SEQUENCE</scope>
    <source>
        <strain evidence="2">2239</strain>
    </source>
</reference>
<sequence>MTETKRLRCPDREALWRAAGWVWLAAAWLAGVALMWRCGRSLLDSDMASEMVLADLLNREGGALSGGWYYSTELRVFCQQLLFKLGLLVFPGSWHAARILAQGLLSALLAGSYLFFARSAGLWKSAPWAAGALVCPFGFWQLYHGVLGGFYFVHMTFVLVSLGLAVRLARPASRPRTALTAAALALVSFAAGLNGVRLLMNLYVPLAAACAVLLLVRFLQAPLGPGWAEQPQVRAFAAAVLACVCGCGGYLVNRVVLAARYTFLDQSARSWTALSLTGILEVWGDFLALFGYPADRWQQAATGAVPLFSLPGLLGAAGLVLAGAVVLALAWLLKQGGELPFAHRLTGAVLAACLLVDGVAFACMNDGEAINGSYWLPVAPIAIAAVAAAAEGFPLRRPALRRALAGVLAALVVCVSAGTTLRFAAAPPHGTPGLETVAGWLKEQGYTQGYATFWHANVVTELTDGAIEMWQVEDLASLKMRPWLQKTSHAAPPEGRVFVLAAPGEIDQSLPWSGQARVVWSDEAGWVVFELEQ</sequence>
<organism evidence="2 3">
    <name type="scientific">Candidatus Allofournierella pullicola</name>
    <dbReference type="NCBI Taxonomy" id="2838596"/>
    <lineage>
        <taxon>Bacteria</taxon>
        <taxon>Bacillati</taxon>
        <taxon>Bacillota</taxon>
        <taxon>Clostridia</taxon>
        <taxon>Eubacteriales</taxon>
        <taxon>Oscillospiraceae</taxon>
        <taxon>Allofournierella</taxon>
    </lineage>
</organism>
<feature type="transmembrane region" description="Helical" evidence="1">
    <location>
        <begin position="345"/>
        <end position="362"/>
    </location>
</feature>
<feature type="transmembrane region" description="Helical" evidence="1">
    <location>
        <begin position="233"/>
        <end position="252"/>
    </location>
</feature>
<feature type="transmembrane region" description="Helical" evidence="1">
    <location>
        <begin position="313"/>
        <end position="333"/>
    </location>
</feature>
<name>A0A9D2AF48_9FIRM</name>
<feature type="transmembrane region" description="Helical" evidence="1">
    <location>
        <begin position="405"/>
        <end position="425"/>
    </location>
</feature>
<evidence type="ECO:0000313" key="2">
    <source>
        <dbReference type="EMBL" id="HIX06595.1"/>
    </source>
</evidence>
<evidence type="ECO:0000256" key="1">
    <source>
        <dbReference type="SAM" id="Phobius"/>
    </source>
</evidence>
<feature type="transmembrane region" description="Helical" evidence="1">
    <location>
        <begin position="374"/>
        <end position="393"/>
    </location>
</feature>